<keyword evidence="3 7" id="KW-1133">Transmembrane helix</keyword>
<feature type="transmembrane region" description="Helical" evidence="7">
    <location>
        <begin position="79"/>
        <end position="99"/>
    </location>
</feature>
<feature type="transmembrane region" description="Helical" evidence="7">
    <location>
        <begin position="202"/>
        <end position="220"/>
    </location>
</feature>
<keyword evidence="4 7" id="KW-0472">Membrane</keyword>
<dbReference type="Pfam" id="PF20684">
    <property type="entry name" value="Fung_rhodopsin"/>
    <property type="match status" value="1"/>
</dbReference>
<feature type="transmembrane region" description="Helical" evidence="7">
    <location>
        <begin position="152"/>
        <end position="182"/>
    </location>
</feature>
<feature type="transmembrane region" description="Helical" evidence="7">
    <location>
        <begin position="48"/>
        <end position="67"/>
    </location>
</feature>
<evidence type="ECO:0000256" key="6">
    <source>
        <dbReference type="SAM" id="MobiDB-lite"/>
    </source>
</evidence>
<dbReference type="AlphaFoldDB" id="A0A9P8C029"/>
<evidence type="ECO:0000313" key="10">
    <source>
        <dbReference type="Proteomes" id="UP000824998"/>
    </source>
</evidence>
<dbReference type="OrthoDB" id="5401779at2759"/>
<evidence type="ECO:0000256" key="3">
    <source>
        <dbReference type="ARBA" id="ARBA00022989"/>
    </source>
</evidence>
<dbReference type="GO" id="GO:0016020">
    <property type="term" value="C:membrane"/>
    <property type="evidence" value="ECO:0007669"/>
    <property type="project" value="UniProtKB-SubCell"/>
</dbReference>
<comment type="subcellular location">
    <subcellularLocation>
        <location evidence="1">Membrane</location>
        <topology evidence="1">Multi-pass membrane protein</topology>
    </subcellularLocation>
</comment>
<reference evidence="9" key="1">
    <citation type="journal article" date="2021" name="IMA Fungus">
        <title>Genomic characterization of three marine fungi, including Emericellopsis atlantica sp. nov. with signatures of a generalist lifestyle and marine biomass degradation.</title>
        <authorList>
            <person name="Hagestad O.C."/>
            <person name="Hou L."/>
            <person name="Andersen J.H."/>
            <person name="Hansen E.H."/>
            <person name="Altermark B."/>
            <person name="Li C."/>
            <person name="Kuhnert E."/>
            <person name="Cox R.J."/>
            <person name="Crous P.W."/>
            <person name="Spatafora J.W."/>
            <person name="Lail K."/>
            <person name="Amirebrahimi M."/>
            <person name="Lipzen A."/>
            <person name="Pangilinan J."/>
            <person name="Andreopoulos W."/>
            <person name="Hayes R.D."/>
            <person name="Ng V."/>
            <person name="Grigoriev I.V."/>
            <person name="Jackson S.A."/>
            <person name="Sutton T.D.S."/>
            <person name="Dobson A.D.W."/>
            <person name="Rama T."/>
        </authorList>
    </citation>
    <scope>NUCLEOTIDE SEQUENCE</scope>
    <source>
        <strain evidence="9">TRa018bII</strain>
    </source>
</reference>
<evidence type="ECO:0000256" key="2">
    <source>
        <dbReference type="ARBA" id="ARBA00022692"/>
    </source>
</evidence>
<feature type="region of interest" description="Disordered" evidence="6">
    <location>
        <begin position="372"/>
        <end position="393"/>
    </location>
</feature>
<dbReference type="Proteomes" id="UP000824998">
    <property type="component" value="Unassembled WGS sequence"/>
</dbReference>
<feature type="transmembrane region" description="Helical" evidence="7">
    <location>
        <begin position="119"/>
        <end position="140"/>
    </location>
</feature>
<proteinExistence type="inferred from homology"/>
<gene>
    <name evidence="9" type="ORF">BJ875DRAFT_214150</name>
</gene>
<feature type="domain" description="Rhodopsin" evidence="8">
    <location>
        <begin position="38"/>
        <end position="299"/>
    </location>
</feature>
<feature type="transmembrane region" description="Helical" evidence="7">
    <location>
        <begin position="232"/>
        <end position="254"/>
    </location>
</feature>
<dbReference type="PANTHER" id="PTHR33048:SF55">
    <property type="entry name" value="INTEGRAL MEMBRANE PROTEIN"/>
    <property type="match status" value="1"/>
</dbReference>
<sequence length="393" mass="43945">MSTNSTFNPLSRNSHSRGNLWIEVTIPVFVLTVFIVGLRLWWRARLAGRVGLTDIVLMLSLMCALVQEVLGCIGEIKIYLNRVIVSVIDSFAAILRWGLGHHTAYIGRHKASKALMYFYVYQIFYKVLVGMTKMSFVFLYMELFPTSIFKKVCYVFQALIVAAIIAYTLGTIFQCIPIPYFWNRTIKGGHCIDAGSFWYGHAAWNTAMDILVLLLPIPVIKNVKMGRSQKFAVLGVFGLGSFVIVASVMRMISLNPASKITKSDLTYVISTSNAFLWTQLESCVAIICVCLPTLKGLVSKLAPNIFSTLGRSTKDRYNLEDLSDSRSTTTWVNRKRGQKVKEAISQTDKGLEDAQGSQERIIGITRTFDVEVSSDGKGGETTAQKEMFRTSRS</sequence>
<comment type="caution">
    <text evidence="9">The sequence shown here is derived from an EMBL/GenBank/DDBJ whole genome shotgun (WGS) entry which is preliminary data.</text>
</comment>
<dbReference type="InterPro" id="IPR052337">
    <property type="entry name" value="SAT4-like"/>
</dbReference>
<protein>
    <recommendedName>
        <fullName evidence="8">Rhodopsin domain-containing protein</fullName>
    </recommendedName>
</protein>
<keyword evidence="10" id="KW-1185">Reference proteome</keyword>
<keyword evidence="2 7" id="KW-0812">Transmembrane</keyword>
<name>A0A9P8C029_9HELO</name>
<accession>A0A9P8C029</accession>
<evidence type="ECO:0000259" key="8">
    <source>
        <dbReference type="Pfam" id="PF20684"/>
    </source>
</evidence>
<evidence type="ECO:0000313" key="9">
    <source>
        <dbReference type="EMBL" id="KAG9228988.1"/>
    </source>
</evidence>
<evidence type="ECO:0000256" key="4">
    <source>
        <dbReference type="ARBA" id="ARBA00023136"/>
    </source>
</evidence>
<comment type="similarity">
    <text evidence="5">Belongs to the SAT4 family.</text>
</comment>
<dbReference type="PANTHER" id="PTHR33048">
    <property type="entry name" value="PTH11-LIKE INTEGRAL MEMBRANE PROTEIN (AFU_ORTHOLOGUE AFUA_5G11245)"/>
    <property type="match status" value="1"/>
</dbReference>
<feature type="transmembrane region" description="Helical" evidence="7">
    <location>
        <begin position="20"/>
        <end position="42"/>
    </location>
</feature>
<dbReference type="InterPro" id="IPR049326">
    <property type="entry name" value="Rhodopsin_dom_fungi"/>
</dbReference>
<dbReference type="EMBL" id="MU251830">
    <property type="protein sequence ID" value="KAG9228988.1"/>
    <property type="molecule type" value="Genomic_DNA"/>
</dbReference>
<organism evidence="9 10">
    <name type="scientific">Amylocarpus encephaloides</name>
    <dbReference type="NCBI Taxonomy" id="45428"/>
    <lineage>
        <taxon>Eukaryota</taxon>
        <taxon>Fungi</taxon>
        <taxon>Dikarya</taxon>
        <taxon>Ascomycota</taxon>
        <taxon>Pezizomycotina</taxon>
        <taxon>Leotiomycetes</taxon>
        <taxon>Helotiales</taxon>
        <taxon>Helotiales incertae sedis</taxon>
        <taxon>Amylocarpus</taxon>
    </lineage>
</organism>
<evidence type="ECO:0000256" key="1">
    <source>
        <dbReference type="ARBA" id="ARBA00004141"/>
    </source>
</evidence>
<evidence type="ECO:0000256" key="7">
    <source>
        <dbReference type="SAM" id="Phobius"/>
    </source>
</evidence>
<evidence type="ECO:0000256" key="5">
    <source>
        <dbReference type="ARBA" id="ARBA00038359"/>
    </source>
</evidence>